<dbReference type="PROSITE" id="PS51318">
    <property type="entry name" value="TAT"/>
    <property type="match status" value="1"/>
</dbReference>
<name>A0ABV6BIU8_9GAMM</name>
<comment type="caution">
    <text evidence="1">The sequence shown here is derived from an EMBL/GenBank/DDBJ whole genome shotgun (WGS) entry which is preliminary data.</text>
</comment>
<keyword evidence="2" id="KW-1185">Reference proteome</keyword>
<dbReference type="PANTHER" id="PTHR43737:SF1">
    <property type="entry name" value="DUF1501 DOMAIN-CONTAINING PROTEIN"/>
    <property type="match status" value="1"/>
</dbReference>
<protein>
    <submittedName>
        <fullName evidence="1">DUF1501 domain-containing protein</fullName>
    </submittedName>
</protein>
<dbReference type="Pfam" id="PF07394">
    <property type="entry name" value="DUF1501"/>
    <property type="match status" value="1"/>
</dbReference>
<proteinExistence type="predicted"/>
<accession>A0ABV6BIU8</accession>
<gene>
    <name evidence="1" type="ORF">ACFFJP_21125</name>
</gene>
<evidence type="ECO:0000313" key="1">
    <source>
        <dbReference type="EMBL" id="MFC0050793.1"/>
    </source>
</evidence>
<dbReference type="InterPro" id="IPR010869">
    <property type="entry name" value="DUF1501"/>
</dbReference>
<dbReference type="EMBL" id="JBHLXP010000011">
    <property type="protein sequence ID" value="MFC0050793.1"/>
    <property type="molecule type" value="Genomic_DNA"/>
</dbReference>
<dbReference type="PANTHER" id="PTHR43737">
    <property type="entry name" value="BLL7424 PROTEIN"/>
    <property type="match status" value="1"/>
</dbReference>
<evidence type="ECO:0000313" key="2">
    <source>
        <dbReference type="Proteomes" id="UP001589813"/>
    </source>
</evidence>
<sequence>MRHLDRREWLKLALKGSFGLATLSSLQLGLLPQALAAGRAAPDGYKALVCVFLFGGNDSLNMLLPLSGQSLLDYQAARQSLAVADPIALTPRTAITDGLGLHPAMAALEPLFNNGALAFAGGVGSLIRPTTLAEVQAGKALLPKNLFSHNDQQATWMRGQDPQSPDSGWGARLLELMYDVPDFSSCISLAGTNLWQRGAALSPFGMSSAGVPELTALKGTSKRAAMLRDMQSRLFSSQLHPLADQFALSHSQAQSRSAIVATALTQAPPLQTEFNNANPLALQLQMVAKMISVQSLLGVGRQVFFVGMGGFDTHDAQNSVQPALLGTVAEAMSSFYQATVELGLSDKVTSFTMSDFGRTLSSNGDGTDHGWAGNQLVLGGAVNGGDLYGQLLPQRLGSPVDMGAGRLIPALSNSQLFGSLAQWFGADQSALQLLLPELANFDLDAVSLFK</sequence>
<organism evidence="1 2">
    <name type="scientific">Rheinheimera tilapiae</name>
    <dbReference type="NCBI Taxonomy" id="875043"/>
    <lineage>
        <taxon>Bacteria</taxon>
        <taxon>Pseudomonadati</taxon>
        <taxon>Pseudomonadota</taxon>
        <taxon>Gammaproteobacteria</taxon>
        <taxon>Chromatiales</taxon>
        <taxon>Chromatiaceae</taxon>
        <taxon>Rheinheimera</taxon>
    </lineage>
</organism>
<dbReference type="InterPro" id="IPR006311">
    <property type="entry name" value="TAT_signal"/>
</dbReference>
<dbReference type="Proteomes" id="UP001589813">
    <property type="component" value="Unassembled WGS sequence"/>
</dbReference>
<dbReference type="RefSeq" id="WP_377249071.1">
    <property type="nucleotide sequence ID" value="NZ_JBHLXP010000011.1"/>
</dbReference>
<reference evidence="1 2" key="1">
    <citation type="submission" date="2024-09" db="EMBL/GenBank/DDBJ databases">
        <authorList>
            <person name="Sun Q."/>
            <person name="Mori K."/>
        </authorList>
    </citation>
    <scope>NUCLEOTIDE SEQUENCE [LARGE SCALE GENOMIC DNA]</scope>
    <source>
        <strain evidence="1 2">KCTC 23315</strain>
    </source>
</reference>